<organism evidence="2 3">
    <name type="scientific">Penicillium subrubescens</name>
    <dbReference type="NCBI Taxonomy" id="1316194"/>
    <lineage>
        <taxon>Eukaryota</taxon>
        <taxon>Fungi</taxon>
        <taxon>Dikarya</taxon>
        <taxon>Ascomycota</taxon>
        <taxon>Pezizomycotina</taxon>
        <taxon>Eurotiomycetes</taxon>
        <taxon>Eurotiomycetidae</taxon>
        <taxon>Eurotiales</taxon>
        <taxon>Aspergillaceae</taxon>
        <taxon>Penicillium</taxon>
    </lineage>
</organism>
<feature type="domain" description="Alpha/beta hydrolase fold-3" evidence="1">
    <location>
        <begin position="35"/>
        <end position="241"/>
    </location>
</feature>
<dbReference type="Gene3D" id="3.40.50.1820">
    <property type="entry name" value="alpha/beta hydrolase"/>
    <property type="match status" value="1"/>
</dbReference>
<dbReference type="EMBL" id="MNBE01000582">
    <property type="protein sequence ID" value="OKP07414.1"/>
    <property type="molecule type" value="Genomic_DNA"/>
</dbReference>
<dbReference type="InterPro" id="IPR029058">
    <property type="entry name" value="AB_hydrolase_fold"/>
</dbReference>
<dbReference type="InterPro" id="IPR013094">
    <property type="entry name" value="AB_hydrolase_3"/>
</dbReference>
<sequence length="247" mass="26697">MTAHTEDIKVNSELTVRTYTPTAGPAGSNPLPVGLYFHGGGFCCGDLESEDTFCRLLAERLPCIVISVGYRLAPEHKAPAQLDDALEAWNWAYNNASTLNGDRGRYFTVGQSAGGNLALAVARRLIVLGRKDEVKGIAAIAPFVVHPDGVPSRYKTLYRSFDELGDGPVNTKQAMTQFYAVSSLTKVITEATQAPPSDPDVYVLNAEADLRQFPPTYLAVCGIDPLRDDGLIIHDALKTAGYILLLL</sequence>
<dbReference type="PANTHER" id="PTHR23024">
    <property type="entry name" value="ARYLACETAMIDE DEACETYLASE"/>
    <property type="match status" value="1"/>
</dbReference>
<name>A0A1Q5U4P0_9EURO</name>
<dbReference type="Proteomes" id="UP000186955">
    <property type="component" value="Unassembled WGS sequence"/>
</dbReference>
<proteinExistence type="predicted"/>
<reference evidence="2 3" key="1">
    <citation type="submission" date="2016-10" db="EMBL/GenBank/DDBJ databases">
        <title>Genome sequence of the ascomycete fungus Penicillium subrubescens.</title>
        <authorList>
            <person name="De Vries R.P."/>
            <person name="Peng M."/>
            <person name="Dilokpimol A."/>
            <person name="Hilden K."/>
            <person name="Makela M.R."/>
            <person name="Grigoriev I."/>
            <person name="Riley R."/>
            <person name="Granchi Z."/>
        </authorList>
    </citation>
    <scope>NUCLEOTIDE SEQUENCE [LARGE SCALE GENOMIC DNA]</scope>
    <source>
        <strain evidence="2 3">CBS 132785</strain>
    </source>
</reference>
<dbReference type="STRING" id="1316194.A0A1Q5U4P0"/>
<evidence type="ECO:0000313" key="3">
    <source>
        <dbReference type="Proteomes" id="UP000186955"/>
    </source>
</evidence>
<protein>
    <submittedName>
        <fullName evidence="2">Versiconal hemiacetal acetate esterase</fullName>
    </submittedName>
</protein>
<gene>
    <name evidence="2" type="ORF">PENSUB_6003</name>
</gene>
<dbReference type="PANTHER" id="PTHR23024:SF166">
    <property type="entry name" value="ALPHA_BETA HYDROLASE FOLD-3 DOMAIN-CONTAINING PROTEIN-RELATED"/>
    <property type="match status" value="1"/>
</dbReference>
<dbReference type="GO" id="GO:0016787">
    <property type="term" value="F:hydrolase activity"/>
    <property type="evidence" value="ECO:0007669"/>
    <property type="project" value="InterPro"/>
</dbReference>
<dbReference type="InterPro" id="IPR050466">
    <property type="entry name" value="Carboxylest/Gibb_receptor"/>
</dbReference>
<keyword evidence="3" id="KW-1185">Reference proteome</keyword>
<dbReference type="GO" id="GO:0072330">
    <property type="term" value="P:monocarboxylic acid biosynthetic process"/>
    <property type="evidence" value="ECO:0007669"/>
    <property type="project" value="UniProtKB-ARBA"/>
</dbReference>
<evidence type="ECO:0000313" key="2">
    <source>
        <dbReference type="EMBL" id="OKP07414.1"/>
    </source>
</evidence>
<dbReference type="GO" id="GO:0017000">
    <property type="term" value="P:antibiotic biosynthetic process"/>
    <property type="evidence" value="ECO:0007669"/>
    <property type="project" value="UniProtKB-ARBA"/>
</dbReference>
<dbReference type="Pfam" id="PF07859">
    <property type="entry name" value="Abhydrolase_3"/>
    <property type="match status" value="1"/>
</dbReference>
<comment type="caution">
    <text evidence="2">The sequence shown here is derived from an EMBL/GenBank/DDBJ whole genome shotgun (WGS) entry which is preliminary data.</text>
</comment>
<dbReference type="AlphaFoldDB" id="A0A1Q5U4P0"/>
<dbReference type="SUPFAM" id="SSF53474">
    <property type="entry name" value="alpha/beta-Hydrolases"/>
    <property type="match status" value="1"/>
</dbReference>
<evidence type="ECO:0000259" key="1">
    <source>
        <dbReference type="Pfam" id="PF07859"/>
    </source>
</evidence>
<accession>A0A1Q5U4P0</accession>